<evidence type="ECO:0000313" key="2">
    <source>
        <dbReference type="Proteomes" id="UP001296873"/>
    </source>
</evidence>
<accession>A0ABS1DEW7</accession>
<reference evidence="1 2" key="1">
    <citation type="journal article" date="2020" name="Microorganisms">
        <title>Osmotic Adaptation and Compatible Solute Biosynthesis of Phototrophic Bacteria as Revealed from Genome Analyses.</title>
        <authorList>
            <person name="Imhoff J.F."/>
            <person name="Rahn T."/>
            <person name="Kunzel S."/>
            <person name="Keller A."/>
            <person name="Neulinger S.C."/>
        </authorList>
    </citation>
    <scope>NUCLEOTIDE SEQUENCE [LARGE SCALE GENOMIC DNA]</scope>
    <source>
        <strain evidence="1 2">DSM 9895</strain>
    </source>
</reference>
<evidence type="ECO:0000313" key="1">
    <source>
        <dbReference type="EMBL" id="MBK1669016.1"/>
    </source>
</evidence>
<dbReference type="Proteomes" id="UP001296873">
    <property type="component" value="Unassembled WGS sequence"/>
</dbReference>
<protein>
    <submittedName>
        <fullName evidence="1">Uncharacterized protein</fullName>
    </submittedName>
</protein>
<keyword evidence="2" id="KW-1185">Reference proteome</keyword>
<sequence length="129" mass="14194">MASRNLKQVGFRCLRGDRVAFLSRARETDSSARAMLLDELAAELEAAGYPWDSSSEPRGRGHPVRGAGAADEVVIMHFETTRENARSLHRYALETGRSVQNVCQAACARVARREGFTWRGLSGSDKPNS</sequence>
<organism evidence="1 2">
    <name type="scientific">Rhodovibrio sodomensis</name>
    <dbReference type="NCBI Taxonomy" id="1088"/>
    <lineage>
        <taxon>Bacteria</taxon>
        <taxon>Pseudomonadati</taxon>
        <taxon>Pseudomonadota</taxon>
        <taxon>Alphaproteobacteria</taxon>
        <taxon>Rhodospirillales</taxon>
        <taxon>Rhodovibrionaceae</taxon>
        <taxon>Rhodovibrio</taxon>
    </lineage>
</organism>
<name>A0ABS1DEW7_9PROT</name>
<proteinExistence type="predicted"/>
<comment type="caution">
    <text evidence="1">The sequence shown here is derived from an EMBL/GenBank/DDBJ whole genome shotgun (WGS) entry which is preliminary data.</text>
</comment>
<dbReference type="EMBL" id="NRRL01000036">
    <property type="protein sequence ID" value="MBK1669016.1"/>
    <property type="molecule type" value="Genomic_DNA"/>
</dbReference>
<gene>
    <name evidence="1" type="ORF">CKO28_13340</name>
</gene>